<comment type="caution">
    <text evidence="5">The sequence shown here is derived from an EMBL/GenBank/DDBJ whole genome shotgun (WGS) entry which is preliminary data.</text>
</comment>
<evidence type="ECO:0000313" key="5">
    <source>
        <dbReference type="EMBL" id="MFC5651023.1"/>
    </source>
</evidence>
<evidence type="ECO:0000259" key="4">
    <source>
        <dbReference type="SMART" id="SM00829"/>
    </source>
</evidence>
<dbReference type="SMART" id="SM00829">
    <property type="entry name" value="PKS_ER"/>
    <property type="match status" value="1"/>
</dbReference>
<dbReference type="InterPro" id="IPR036291">
    <property type="entry name" value="NAD(P)-bd_dom_sf"/>
</dbReference>
<dbReference type="Proteomes" id="UP001596047">
    <property type="component" value="Unassembled WGS sequence"/>
</dbReference>
<dbReference type="SUPFAM" id="SSF50129">
    <property type="entry name" value="GroES-like"/>
    <property type="match status" value="1"/>
</dbReference>
<dbReference type="RefSeq" id="WP_379189618.1">
    <property type="nucleotide sequence ID" value="NZ_JBHSOW010000066.1"/>
</dbReference>
<dbReference type="InterPro" id="IPR011032">
    <property type="entry name" value="GroES-like_sf"/>
</dbReference>
<keyword evidence="1" id="KW-0479">Metal-binding</keyword>
<organism evidence="5 6">
    <name type="scientific">Paenibacillus solisilvae</name>
    <dbReference type="NCBI Taxonomy" id="2486751"/>
    <lineage>
        <taxon>Bacteria</taxon>
        <taxon>Bacillati</taxon>
        <taxon>Bacillota</taxon>
        <taxon>Bacilli</taxon>
        <taxon>Bacillales</taxon>
        <taxon>Paenibacillaceae</taxon>
        <taxon>Paenibacillus</taxon>
    </lineage>
</organism>
<keyword evidence="2" id="KW-0862">Zinc</keyword>
<dbReference type="PANTHER" id="PTHR43401">
    <property type="entry name" value="L-THREONINE 3-DEHYDROGENASE"/>
    <property type="match status" value="1"/>
</dbReference>
<evidence type="ECO:0000313" key="6">
    <source>
        <dbReference type="Proteomes" id="UP001596047"/>
    </source>
</evidence>
<dbReference type="InterPro" id="IPR020843">
    <property type="entry name" value="ER"/>
</dbReference>
<proteinExistence type="predicted"/>
<dbReference type="SUPFAM" id="SSF51735">
    <property type="entry name" value="NAD(P)-binding Rossmann-fold domains"/>
    <property type="match status" value="1"/>
</dbReference>
<accession>A0ABW0W015</accession>
<protein>
    <submittedName>
        <fullName evidence="5">Zinc-binding dehydrogenase</fullName>
    </submittedName>
</protein>
<dbReference type="Gene3D" id="3.90.180.10">
    <property type="entry name" value="Medium-chain alcohol dehydrogenases, catalytic domain"/>
    <property type="match status" value="2"/>
</dbReference>
<keyword evidence="6" id="KW-1185">Reference proteome</keyword>
<dbReference type="PANTHER" id="PTHR43401:SF2">
    <property type="entry name" value="L-THREONINE 3-DEHYDROGENASE"/>
    <property type="match status" value="1"/>
</dbReference>
<evidence type="ECO:0000256" key="3">
    <source>
        <dbReference type="ARBA" id="ARBA00023002"/>
    </source>
</evidence>
<sequence>MKSRRAYLIEPGRVELSEVQVEIAPDELLIQVEACGLCTWELNHFHGRMGQGPLSLGHEWSGRVVAAGRDTKGFEEGDLVTGLPNSLTGFSDYMAVKAASTFKVAPHIDPKHALGEPLKCVVTVLRGAAPEAGDFGVVMGAGPMGLWAIQALAGRLLSGLIAIDIDERKLALAASFGATHTINARDGGAVEAVRSITGGHMADFVIEGTGTTSVINDCIGLLKARRGRLVFMSAYKSAGNIDMEAVITKSIEMRATHPGYSLNESDDQRRAVCLINNGVFQMNDIITHQFSLEQIQTAFESLDKRPPGYFKGIVVPGASSL</sequence>
<dbReference type="Gene3D" id="3.40.50.720">
    <property type="entry name" value="NAD(P)-binding Rossmann-like Domain"/>
    <property type="match status" value="1"/>
</dbReference>
<dbReference type="InterPro" id="IPR013154">
    <property type="entry name" value="ADH-like_N"/>
</dbReference>
<keyword evidence="3" id="KW-0560">Oxidoreductase</keyword>
<evidence type="ECO:0000256" key="2">
    <source>
        <dbReference type="ARBA" id="ARBA00022833"/>
    </source>
</evidence>
<dbReference type="Pfam" id="PF00107">
    <property type="entry name" value="ADH_zinc_N"/>
    <property type="match status" value="1"/>
</dbReference>
<dbReference type="Pfam" id="PF08240">
    <property type="entry name" value="ADH_N"/>
    <property type="match status" value="1"/>
</dbReference>
<dbReference type="InterPro" id="IPR050129">
    <property type="entry name" value="Zn_alcohol_dh"/>
</dbReference>
<dbReference type="EMBL" id="JBHSOW010000066">
    <property type="protein sequence ID" value="MFC5651023.1"/>
    <property type="molecule type" value="Genomic_DNA"/>
</dbReference>
<feature type="domain" description="Enoyl reductase (ER)" evidence="4">
    <location>
        <begin position="12"/>
        <end position="315"/>
    </location>
</feature>
<dbReference type="InterPro" id="IPR013149">
    <property type="entry name" value="ADH-like_C"/>
</dbReference>
<gene>
    <name evidence="5" type="ORF">ACFPYJ_18310</name>
</gene>
<evidence type="ECO:0000256" key="1">
    <source>
        <dbReference type="ARBA" id="ARBA00022723"/>
    </source>
</evidence>
<name>A0ABW0W015_9BACL</name>
<reference evidence="6" key="1">
    <citation type="journal article" date="2019" name="Int. J. Syst. Evol. Microbiol.">
        <title>The Global Catalogue of Microorganisms (GCM) 10K type strain sequencing project: providing services to taxonomists for standard genome sequencing and annotation.</title>
        <authorList>
            <consortium name="The Broad Institute Genomics Platform"/>
            <consortium name="The Broad Institute Genome Sequencing Center for Infectious Disease"/>
            <person name="Wu L."/>
            <person name="Ma J."/>
        </authorList>
    </citation>
    <scope>NUCLEOTIDE SEQUENCE [LARGE SCALE GENOMIC DNA]</scope>
    <source>
        <strain evidence="6">CGMCC 1.3240</strain>
    </source>
</reference>